<dbReference type="Proteomes" id="UP000824108">
    <property type="component" value="Unassembled WGS sequence"/>
</dbReference>
<evidence type="ECO:0000313" key="10">
    <source>
        <dbReference type="Proteomes" id="UP000824108"/>
    </source>
</evidence>
<organism evidence="9 10">
    <name type="scientific">Candidatus Bacteroides merdavium</name>
    <dbReference type="NCBI Taxonomy" id="2838472"/>
    <lineage>
        <taxon>Bacteria</taxon>
        <taxon>Pseudomonadati</taxon>
        <taxon>Bacteroidota</taxon>
        <taxon>Bacteroidia</taxon>
        <taxon>Bacteroidales</taxon>
        <taxon>Bacteroidaceae</taxon>
        <taxon>Bacteroides</taxon>
    </lineage>
</organism>
<protein>
    <recommendedName>
        <fullName evidence="3">Phosphohexomutase</fullName>
    </recommendedName>
    <alternativeName>
        <fullName evidence="4">Phosphomannose isomerase</fullName>
    </alternativeName>
</protein>
<feature type="binding site" evidence="5">
    <location>
        <position position="118"/>
    </location>
    <ligand>
        <name>Zn(2+)</name>
        <dbReference type="ChEBI" id="CHEBI:29105"/>
    </ligand>
</feature>
<name>A0A9D2GYH3_9BACE</name>
<dbReference type="Pfam" id="PF20511">
    <property type="entry name" value="PMI_typeI_cat"/>
    <property type="match status" value="1"/>
</dbReference>
<dbReference type="InterPro" id="IPR049071">
    <property type="entry name" value="MPI_cupin_dom"/>
</dbReference>
<evidence type="ECO:0000259" key="7">
    <source>
        <dbReference type="Pfam" id="PF20511"/>
    </source>
</evidence>
<dbReference type="InterPro" id="IPR014710">
    <property type="entry name" value="RmlC-like_jellyroll"/>
</dbReference>
<evidence type="ECO:0000256" key="4">
    <source>
        <dbReference type="ARBA" id="ARBA00030762"/>
    </source>
</evidence>
<dbReference type="InterPro" id="IPR014628">
    <property type="entry name" value="Man6P_isomerase_Firm_short"/>
</dbReference>
<keyword evidence="2 5" id="KW-0862">Zinc</keyword>
<dbReference type="InterPro" id="IPR011051">
    <property type="entry name" value="RmlC_Cupin_sf"/>
</dbReference>
<dbReference type="Pfam" id="PF21621">
    <property type="entry name" value="MPI_cupin_dom"/>
    <property type="match status" value="1"/>
</dbReference>
<feature type="domain" description="Mannose-6-phosphate isomerase cupin" evidence="8">
    <location>
        <begin position="246"/>
        <end position="319"/>
    </location>
</feature>
<keyword evidence="9" id="KW-0413">Isomerase</keyword>
<dbReference type="InterPro" id="IPR051804">
    <property type="entry name" value="Carb_Metab_Reg_Kinase/Isom"/>
</dbReference>
<comment type="caution">
    <text evidence="9">The sequence shown here is derived from an EMBL/GenBank/DDBJ whole genome shotgun (WGS) entry which is preliminary data.</text>
</comment>
<dbReference type="PANTHER" id="PTHR42742:SF3">
    <property type="entry name" value="FRUCTOKINASE"/>
    <property type="match status" value="1"/>
</dbReference>
<proteinExistence type="predicted"/>
<feature type="active site" evidence="6">
    <location>
        <position position="196"/>
    </location>
</feature>
<reference evidence="9" key="2">
    <citation type="submission" date="2021-04" db="EMBL/GenBank/DDBJ databases">
        <authorList>
            <person name="Gilroy R."/>
        </authorList>
    </citation>
    <scope>NUCLEOTIDE SEQUENCE</scope>
    <source>
        <strain evidence="9">CHK118-2852</strain>
    </source>
</reference>
<evidence type="ECO:0000256" key="6">
    <source>
        <dbReference type="PIRSR" id="PIRSR036894-2"/>
    </source>
</evidence>
<reference evidence="9" key="1">
    <citation type="journal article" date="2021" name="PeerJ">
        <title>Extensive microbial diversity within the chicken gut microbiome revealed by metagenomics and culture.</title>
        <authorList>
            <person name="Gilroy R."/>
            <person name="Ravi A."/>
            <person name="Getino M."/>
            <person name="Pursley I."/>
            <person name="Horton D.L."/>
            <person name="Alikhan N.F."/>
            <person name="Baker D."/>
            <person name="Gharbi K."/>
            <person name="Hall N."/>
            <person name="Watson M."/>
            <person name="Adriaenssens E.M."/>
            <person name="Foster-Nyarko E."/>
            <person name="Jarju S."/>
            <person name="Secka A."/>
            <person name="Antonio M."/>
            <person name="Oren A."/>
            <person name="Chaudhuri R.R."/>
            <person name="La Ragione R."/>
            <person name="Hildebrand F."/>
            <person name="Pallen M.J."/>
        </authorList>
    </citation>
    <scope>NUCLEOTIDE SEQUENCE</scope>
    <source>
        <strain evidence="9">CHK118-2852</strain>
    </source>
</reference>
<dbReference type="EMBL" id="DXAV01000024">
    <property type="protein sequence ID" value="HIZ91075.1"/>
    <property type="molecule type" value="Genomic_DNA"/>
</dbReference>
<dbReference type="PIRSF" id="PIRSF036894">
    <property type="entry name" value="PMI_Firm_short"/>
    <property type="match status" value="1"/>
</dbReference>
<sequence>MYPLKFEPVLKQTLWGGDKIIPFKHLNENLSNVGESWEVSAVEGSESVVANGADKGLTLPEMVRKYREELVGEANYARFGNQFPLLVKFIDARQKLSIQVHPDDELAKKRHNSFGKNEMWYVVSADEGATLISGFSRQITPKEYKERVHDGTFDEVLQTCAIQPGDVFYVPAGRVHGIGAGAFVVEVQQSSDVTYRIYDYNRKDKNGKLRDLHISQAMDAINFSDVQDDFRTEYETVINEPVEILTTPYFSVSLYDMTEEITCDYSELDSFVIFVCVEGSCRMIDDAENEVTICAGETVLFPAVTQSVSIIPEGKVKLLEAYV</sequence>
<evidence type="ECO:0000256" key="3">
    <source>
        <dbReference type="ARBA" id="ARBA00029741"/>
    </source>
</evidence>
<evidence type="ECO:0000259" key="8">
    <source>
        <dbReference type="Pfam" id="PF21621"/>
    </source>
</evidence>
<dbReference type="GO" id="GO:0004476">
    <property type="term" value="F:mannose-6-phosphate isomerase activity"/>
    <property type="evidence" value="ECO:0007669"/>
    <property type="project" value="InterPro"/>
</dbReference>
<dbReference type="GO" id="GO:0005975">
    <property type="term" value="P:carbohydrate metabolic process"/>
    <property type="evidence" value="ECO:0007669"/>
    <property type="project" value="InterPro"/>
</dbReference>
<evidence type="ECO:0000313" key="9">
    <source>
        <dbReference type="EMBL" id="HIZ91075.1"/>
    </source>
</evidence>
<feature type="binding site" evidence="5">
    <location>
        <position position="176"/>
    </location>
    <ligand>
        <name>Zn(2+)</name>
        <dbReference type="ChEBI" id="CHEBI:29105"/>
    </ligand>
</feature>
<feature type="domain" description="Phosphomannose isomerase type I catalytic" evidence="7">
    <location>
        <begin position="6"/>
        <end position="113"/>
    </location>
</feature>
<dbReference type="InterPro" id="IPR046457">
    <property type="entry name" value="PMI_typeI_cat"/>
</dbReference>
<dbReference type="GO" id="GO:0008270">
    <property type="term" value="F:zinc ion binding"/>
    <property type="evidence" value="ECO:0007669"/>
    <property type="project" value="InterPro"/>
</dbReference>
<dbReference type="CDD" id="cd07010">
    <property type="entry name" value="cupin_PMI_type_I_N_bac"/>
    <property type="match status" value="1"/>
</dbReference>
<dbReference type="SUPFAM" id="SSF51182">
    <property type="entry name" value="RmlC-like cupins"/>
    <property type="match status" value="1"/>
</dbReference>
<evidence type="ECO:0000256" key="1">
    <source>
        <dbReference type="ARBA" id="ARBA00022723"/>
    </source>
</evidence>
<keyword evidence="1 5" id="KW-0479">Metal-binding</keyword>
<dbReference type="Gene3D" id="2.60.120.10">
    <property type="entry name" value="Jelly Rolls"/>
    <property type="match status" value="2"/>
</dbReference>
<dbReference type="AlphaFoldDB" id="A0A9D2GYH3"/>
<comment type="cofactor">
    <cofactor evidence="5">
        <name>Zn(2+)</name>
        <dbReference type="ChEBI" id="CHEBI:29105"/>
    </cofactor>
    <text evidence="5">Binds 1 zinc ion per subunit.</text>
</comment>
<feature type="binding site" evidence="5">
    <location>
        <position position="101"/>
    </location>
    <ligand>
        <name>Zn(2+)</name>
        <dbReference type="ChEBI" id="CHEBI:29105"/>
    </ligand>
</feature>
<dbReference type="PANTHER" id="PTHR42742">
    <property type="entry name" value="TRANSCRIPTIONAL REPRESSOR MPRA"/>
    <property type="match status" value="1"/>
</dbReference>
<gene>
    <name evidence="9" type="ORF">H9807_02975</name>
</gene>
<evidence type="ECO:0000256" key="2">
    <source>
        <dbReference type="ARBA" id="ARBA00022833"/>
    </source>
</evidence>
<evidence type="ECO:0000256" key="5">
    <source>
        <dbReference type="PIRSR" id="PIRSR036894-1"/>
    </source>
</evidence>
<accession>A0A9D2GYH3</accession>